<name>A0AAV0XQR3_9HEMI</name>
<proteinExistence type="predicted"/>
<dbReference type="Proteomes" id="UP001160148">
    <property type="component" value="Unassembled WGS sequence"/>
</dbReference>
<evidence type="ECO:0000313" key="3">
    <source>
        <dbReference type="Proteomes" id="UP001160148"/>
    </source>
</evidence>
<accession>A0AAV0XQR3</accession>
<organism evidence="2 3">
    <name type="scientific">Macrosiphum euphorbiae</name>
    <name type="common">potato aphid</name>
    <dbReference type="NCBI Taxonomy" id="13131"/>
    <lineage>
        <taxon>Eukaryota</taxon>
        <taxon>Metazoa</taxon>
        <taxon>Ecdysozoa</taxon>
        <taxon>Arthropoda</taxon>
        <taxon>Hexapoda</taxon>
        <taxon>Insecta</taxon>
        <taxon>Pterygota</taxon>
        <taxon>Neoptera</taxon>
        <taxon>Paraneoptera</taxon>
        <taxon>Hemiptera</taxon>
        <taxon>Sternorrhyncha</taxon>
        <taxon>Aphidomorpha</taxon>
        <taxon>Aphidoidea</taxon>
        <taxon>Aphididae</taxon>
        <taxon>Macrosiphini</taxon>
        <taxon>Macrosiphum</taxon>
    </lineage>
</organism>
<comment type="caution">
    <text evidence="2">The sequence shown here is derived from an EMBL/GenBank/DDBJ whole genome shotgun (WGS) entry which is preliminary data.</text>
</comment>
<feature type="region of interest" description="Disordered" evidence="1">
    <location>
        <begin position="15"/>
        <end position="35"/>
    </location>
</feature>
<evidence type="ECO:0000313" key="2">
    <source>
        <dbReference type="EMBL" id="CAI6370267.1"/>
    </source>
</evidence>
<dbReference type="AlphaFoldDB" id="A0AAV0XQR3"/>
<reference evidence="2 3" key="1">
    <citation type="submission" date="2023-01" db="EMBL/GenBank/DDBJ databases">
        <authorList>
            <person name="Whitehead M."/>
        </authorList>
    </citation>
    <scope>NUCLEOTIDE SEQUENCE [LARGE SCALE GENOMIC DNA]</scope>
</reference>
<sequence>MGSRRLAVEATAATLYRHQPDSQESQDLRAPVADDGPDVGAVPARWFSLPGAEFQGAPYGQWLYMLIY</sequence>
<evidence type="ECO:0000256" key="1">
    <source>
        <dbReference type="SAM" id="MobiDB-lite"/>
    </source>
</evidence>
<gene>
    <name evidence="2" type="ORF">MEUPH1_LOCUS24402</name>
</gene>
<keyword evidence="3" id="KW-1185">Reference proteome</keyword>
<protein>
    <submittedName>
        <fullName evidence="2">Uncharacterized protein</fullName>
    </submittedName>
</protein>
<dbReference type="EMBL" id="CARXXK010000306">
    <property type="protein sequence ID" value="CAI6370267.1"/>
    <property type="molecule type" value="Genomic_DNA"/>
</dbReference>